<evidence type="ECO:0000313" key="2">
    <source>
        <dbReference type="Proteomes" id="UP000008068"/>
    </source>
</evidence>
<reference evidence="2" key="1">
    <citation type="submission" date="2011-07" db="EMBL/GenBank/DDBJ databases">
        <authorList>
            <consortium name="Caenorhabditis brenneri Sequencing and Analysis Consortium"/>
            <person name="Wilson R.K."/>
        </authorList>
    </citation>
    <scope>NUCLEOTIDE SEQUENCE [LARGE SCALE GENOMIC DNA]</scope>
    <source>
        <strain evidence="2">PB2801</strain>
    </source>
</reference>
<evidence type="ECO:0000313" key="1">
    <source>
        <dbReference type="EMBL" id="EGT49396.1"/>
    </source>
</evidence>
<proteinExistence type="predicted"/>
<gene>
    <name evidence="1" type="ORF">CAEBREN_09069</name>
</gene>
<dbReference type="AlphaFoldDB" id="G0MCM7"/>
<accession>G0MCM7</accession>
<sequence length="191" mass="22458">MDANKNSAPLPIFGRIRIMINCLQITHGVRLQLNAQEYEETIIYASYFGFFNTIKYCEQRMIEMNEHPKLEARKFQFAIRYNMRRYLIYLLKQIKCRKQLSNLLKKLNIEDMASASMKAFVGKYIRFETENIDDTTFVYPFISSDDREDQVQVNLLKNIKSTKQLIAFLSGLNLEEMKSEPLKAIVAKLFS</sequence>
<dbReference type="HOGENOM" id="CLU_1422606_0_0_1"/>
<dbReference type="EMBL" id="GL379790">
    <property type="protein sequence ID" value="EGT49396.1"/>
    <property type="molecule type" value="Genomic_DNA"/>
</dbReference>
<keyword evidence="2" id="KW-1185">Reference proteome</keyword>
<dbReference type="Proteomes" id="UP000008068">
    <property type="component" value="Unassembled WGS sequence"/>
</dbReference>
<protein>
    <submittedName>
        <fullName evidence="1">Uncharacterized protein</fullName>
    </submittedName>
</protein>
<name>G0MCM7_CAEBE</name>
<organism evidence="2">
    <name type="scientific">Caenorhabditis brenneri</name>
    <name type="common">Nematode worm</name>
    <dbReference type="NCBI Taxonomy" id="135651"/>
    <lineage>
        <taxon>Eukaryota</taxon>
        <taxon>Metazoa</taxon>
        <taxon>Ecdysozoa</taxon>
        <taxon>Nematoda</taxon>
        <taxon>Chromadorea</taxon>
        <taxon>Rhabditida</taxon>
        <taxon>Rhabditina</taxon>
        <taxon>Rhabditomorpha</taxon>
        <taxon>Rhabditoidea</taxon>
        <taxon>Rhabditidae</taxon>
        <taxon>Peloderinae</taxon>
        <taxon>Caenorhabditis</taxon>
    </lineage>
</organism>
<dbReference type="InParanoid" id="G0MCM7"/>